<dbReference type="Proteomes" id="UP000187185">
    <property type="component" value="Chromosome"/>
</dbReference>
<evidence type="ECO:0008006" key="3">
    <source>
        <dbReference type="Google" id="ProtNLM"/>
    </source>
</evidence>
<protein>
    <recommendedName>
        <fullName evidence="3">Helix-turn-helix domain-containing protein</fullName>
    </recommendedName>
</protein>
<evidence type="ECO:0000313" key="2">
    <source>
        <dbReference type="Proteomes" id="UP000187185"/>
    </source>
</evidence>
<proteinExistence type="predicted"/>
<sequence>MFSEGRELSAIEAAAFLHVSQGHATQLMRSGTLAARQLPSGHWLTSEAALGACDAIMRRGHGRTLAPESAWGVLWELSGLHPHWLSSSTLSRLRAQLVEWRPEDIVRAVSSRTQETRYRSAAPGASSGLTLTGRRVASVLKVGLRSWTDVVAGYVPQGVTPEQHARRTGMTLDYEGMHTLYEWTLPVPYNAPRMPVAVVAADLARSHVTTERAKGVHALSRLRYEWARSR</sequence>
<dbReference type="STRING" id="36805.BOH66_01240"/>
<dbReference type="EMBL" id="CP018762">
    <property type="protein sequence ID" value="APZ33075.1"/>
    <property type="molecule type" value="Genomic_DNA"/>
</dbReference>
<keyword evidence="2" id="KW-1185">Reference proteome</keyword>
<dbReference type="KEGG" id="maur:BOH66_01240"/>
<evidence type="ECO:0000313" key="1">
    <source>
        <dbReference type="EMBL" id="APZ33075.1"/>
    </source>
</evidence>
<name>A0A1P8U4N6_9MICO</name>
<accession>A0A1P8U4N6</accession>
<organism evidence="1 2">
    <name type="scientific">Microbacterium aurum</name>
    <dbReference type="NCBI Taxonomy" id="36805"/>
    <lineage>
        <taxon>Bacteria</taxon>
        <taxon>Bacillati</taxon>
        <taxon>Actinomycetota</taxon>
        <taxon>Actinomycetes</taxon>
        <taxon>Micrococcales</taxon>
        <taxon>Microbacteriaceae</taxon>
        <taxon>Microbacterium</taxon>
    </lineage>
</organism>
<gene>
    <name evidence="1" type="ORF">BOH66_01240</name>
</gene>
<dbReference type="AlphaFoldDB" id="A0A1P8U4N6"/>
<reference evidence="1 2" key="1">
    <citation type="submission" date="2016-12" db="EMBL/GenBank/DDBJ databases">
        <title>Complete genome sequence of Microbacterium aurum KACC 15219.</title>
        <authorList>
            <person name="Jung Y."/>
            <person name="Shin J.-H."/>
            <person name="Lee Y.-J."/>
            <person name="Yi H."/>
            <person name="Bahn Y.-S."/>
            <person name="Kim J.F."/>
            <person name="Lee D.-W."/>
        </authorList>
    </citation>
    <scope>NUCLEOTIDE SEQUENCE [LARGE SCALE GENOMIC DNA]</scope>
    <source>
        <strain evidence="1 2">KACC 15219</strain>
    </source>
</reference>